<dbReference type="PROSITE" id="PS00941">
    <property type="entry name" value="CARBOXYLESTERASE_B_2"/>
    <property type="match status" value="1"/>
</dbReference>
<sequence length="606" mass="67191">MRKSQSSHKYSRTKSSRMGNWKICGIVSSVLFVTVSAVLFAVIWSTQSSSTDAATTPHIVATPVGRFIGVTTTSSTYGKSFVTYKSIPFAKPPLDDLRFKRPQPLSDSDPNQIINSDQYQKSCWSVTKKSTDKSYGEDCLYLNVYVPVDNTNAQQDKKLPVMIWIHGGGFVAGSTFPEPEKLVLKGGVIVVTINFRLGVFGFLTTQEDALPSNNGLWDQYMAIKWVKNYINFFEGDDTSITLFGESSGAISTALHVISPISSSLFKKAILQSGGATGLISRDAKQRAYDFASMVGCTAGSPALTLAACLRRASIADIQKFSKPSAFNISLAQQQIDFIWMPIVDGEFIPDEPLKLLTNITYLKGVGAFDKDFIIGVLNNEGALVVQNFVKTITLQQLTELTFVNDLTEVLIRGRYGKEYVISKELKERIYSFYTGFPQLRTTPLAQNVMDLAGDITFIIPAIELALAVSTCNESTVTPCANSSTETQRANCSTKASKLYLYQFDYCPQSDPCVPTCMMHGADVAYEFPRAIFPNPVQQQLSDIFVDILTTFARNSDPGSVVTSGWPTFDILSQRYLRLDISPSVRQYMYDYRVNFWLNQVPQFPKT</sequence>
<dbReference type="InterPro" id="IPR029058">
    <property type="entry name" value="AB_hydrolase_fold"/>
</dbReference>
<dbReference type="ESTHER" id="9eupu-a0a0b7a536">
    <property type="family name" value="Cholesterol_esterase"/>
</dbReference>
<dbReference type="PANTHER" id="PTHR11559">
    <property type="entry name" value="CARBOXYLESTERASE"/>
    <property type="match status" value="1"/>
</dbReference>
<proteinExistence type="predicted"/>
<organism evidence="3">
    <name type="scientific">Arion vulgaris</name>
    <dbReference type="NCBI Taxonomy" id="1028688"/>
    <lineage>
        <taxon>Eukaryota</taxon>
        <taxon>Metazoa</taxon>
        <taxon>Spiralia</taxon>
        <taxon>Lophotrochozoa</taxon>
        <taxon>Mollusca</taxon>
        <taxon>Gastropoda</taxon>
        <taxon>Heterobranchia</taxon>
        <taxon>Euthyneura</taxon>
        <taxon>Panpulmonata</taxon>
        <taxon>Eupulmonata</taxon>
        <taxon>Stylommatophora</taxon>
        <taxon>Helicina</taxon>
        <taxon>Arionoidea</taxon>
        <taxon>Arionidae</taxon>
        <taxon>Arion</taxon>
    </lineage>
</organism>
<evidence type="ECO:0000313" key="3">
    <source>
        <dbReference type="EMBL" id="CEK75075.1"/>
    </source>
</evidence>
<feature type="transmembrane region" description="Helical" evidence="1">
    <location>
        <begin position="21"/>
        <end position="44"/>
    </location>
</feature>
<dbReference type="Pfam" id="PF00135">
    <property type="entry name" value="COesterase"/>
    <property type="match status" value="1"/>
</dbReference>
<keyword evidence="1" id="KW-0812">Transmembrane</keyword>
<dbReference type="AlphaFoldDB" id="A0A0B7A536"/>
<evidence type="ECO:0000256" key="1">
    <source>
        <dbReference type="SAM" id="Phobius"/>
    </source>
</evidence>
<dbReference type="InterPro" id="IPR019819">
    <property type="entry name" value="Carboxylesterase_B_CS"/>
</dbReference>
<keyword evidence="1" id="KW-0472">Membrane</keyword>
<dbReference type="InterPro" id="IPR002018">
    <property type="entry name" value="CarbesteraseB"/>
</dbReference>
<dbReference type="InterPro" id="IPR050309">
    <property type="entry name" value="Type-B_Carboxylest/Lipase"/>
</dbReference>
<keyword evidence="1" id="KW-1133">Transmembrane helix</keyword>
<name>A0A0B7A536_9EUPU</name>
<gene>
    <name evidence="3" type="primary">ORF93898</name>
</gene>
<dbReference type="Gene3D" id="3.40.50.1820">
    <property type="entry name" value="alpha/beta hydrolase"/>
    <property type="match status" value="1"/>
</dbReference>
<protein>
    <recommendedName>
        <fullName evidence="2">Carboxylesterase type B domain-containing protein</fullName>
    </recommendedName>
</protein>
<feature type="domain" description="Carboxylesterase type B" evidence="2">
    <location>
        <begin position="58"/>
        <end position="596"/>
    </location>
</feature>
<dbReference type="EMBL" id="HACG01028210">
    <property type="protein sequence ID" value="CEK75075.1"/>
    <property type="molecule type" value="Transcribed_RNA"/>
</dbReference>
<accession>A0A0B7A536</accession>
<reference evidence="3" key="1">
    <citation type="submission" date="2014-12" db="EMBL/GenBank/DDBJ databases">
        <title>Insight into the proteome of Arion vulgaris.</title>
        <authorList>
            <person name="Aradska J."/>
            <person name="Bulat T."/>
            <person name="Smidak R."/>
            <person name="Sarate P."/>
            <person name="Gangsoo J."/>
            <person name="Sialana F."/>
            <person name="Bilban M."/>
            <person name="Lubec G."/>
        </authorList>
    </citation>
    <scope>NUCLEOTIDE SEQUENCE</scope>
    <source>
        <tissue evidence="3">Skin</tissue>
    </source>
</reference>
<dbReference type="SUPFAM" id="SSF53474">
    <property type="entry name" value="alpha/beta-Hydrolases"/>
    <property type="match status" value="1"/>
</dbReference>
<evidence type="ECO:0000259" key="2">
    <source>
        <dbReference type="Pfam" id="PF00135"/>
    </source>
</evidence>